<keyword evidence="1" id="KW-0175">Coiled coil</keyword>
<feature type="coiled-coil region" evidence="1">
    <location>
        <begin position="643"/>
        <end position="698"/>
    </location>
</feature>
<feature type="coiled-coil region" evidence="1">
    <location>
        <begin position="235"/>
        <end position="331"/>
    </location>
</feature>
<feature type="region of interest" description="Disordered" evidence="2">
    <location>
        <begin position="715"/>
        <end position="763"/>
    </location>
</feature>
<dbReference type="STRING" id="131310.A0A0N5A3M5"/>
<reference evidence="4" key="1">
    <citation type="submission" date="2017-02" db="UniProtKB">
        <authorList>
            <consortium name="WormBaseParasite"/>
        </authorList>
    </citation>
    <scope>IDENTIFICATION</scope>
</reference>
<feature type="region of interest" description="Disordered" evidence="2">
    <location>
        <begin position="27"/>
        <end position="47"/>
    </location>
</feature>
<dbReference type="AlphaFoldDB" id="A0A0N5A3M5"/>
<evidence type="ECO:0000256" key="2">
    <source>
        <dbReference type="SAM" id="MobiDB-lite"/>
    </source>
</evidence>
<dbReference type="Proteomes" id="UP000038045">
    <property type="component" value="Unplaced"/>
</dbReference>
<organism evidence="3 4">
    <name type="scientific">Parastrongyloides trichosuri</name>
    <name type="common">Possum-specific nematode worm</name>
    <dbReference type="NCBI Taxonomy" id="131310"/>
    <lineage>
        <taxon>Eukaryota</taxon>
        <taxon>Metazoa</taxon>
        <taxon>Ecdysozoa</taxon>
        <taxon>Nematoda</taxon>
        <taxon>Chromadorea</taxon>
        <taxon>Rhabditida</taxon>
        <taxon>Tylenchina</taxon>
        <taxon>Panagrolaimomorpha</taxon>
        <taxon>Strongyloidoidea</taxon>
        <taxon>Strongyloididae</taxon>
        <taxon>Parastrongyloides</taxon>
    </lineage>
</organism>
<protein>
    <submittedName>
        <fullName evidence="4">TMF_TATA_bd domain-containing protein</fullName>
    </submittedName>
</protein>
<accession>A0A0N5A3M5</accession>
<evidence type="ECO:0000256" key="1">
    <source>
        <dbReference type="SAM" id="Coils"/>
    </source>
</evidence>
<feature type="coiled-coil region" evidence="1">
    <location>
        <begin position="371"/>
        <end position="419"/>
    </location>
</feature>
<proteinExistence type="predicted"/>
<feature type="compositionally biased region" description="Acidic residues" evidence="2">
    <location>
        <begin position="30"/>
        <end position="47"/>
    </location>
</feature>
<name>A0A0N5A3M5_PARTI</name>
<evidence type="ECO:0000313" key="4">
    <source>
        <dbReference type="WBParaSite" id="PTRK_0001622900.1"/>
    </source>
</evidence>
<keyword evidence="3" id="KW-1185">Reference proteome</keyword>
<evidence type="ECO:0000313" key="3">
    <source>
        <dbReference type="Proteomes" id="UP000038045"/>
    </source>
</evidence>
<sequence>MNMNFGWASKMAKNALLQAQQKIDQVLEITPEEEEEKGDNDENMEREEISDCNEYVNEEKNDNSGNELLTVFAPSDSWHVCHEENKIVDAEPNPSRNDENPGACLMLDSSPSTISPNHDSASLIVENVNYIKDNSEHDAWESNISSPERKNNDNFETDTVASSDIEIIKQADEWSSVSGPVQNNNLCVVQNRIDNVLNQVANSSEQVKEMNIIIKNMSIQLGMRDSRISELTCMSKKSENEISILKQRIKIMEKELKDHNALKKTNKENEKIINELREEGMRLSEKIGQKDKEIKKLKLSNLENSNFKAECQRLTEEVSDLSKALDIKNDEMKSVVVKYEERTKNDTNEIIRLRSEVESIRQSWNSKENMYETKMCDIEDYKAQLEEERKQFKKLKERLKQCQNENERLRNDLQVKAEQAVHDNIDLTRVIADIEDKHKAAVNSYDNERQHLIDKLSNTKKLLSEKDALYKSLDKRYHEEKSKVIELELKVERTTSTLKAIPDILNDIIKPSILYKTIEKSCNHLTQLDAIISVLQKDISLLNKRYDLIKERNNAIIISEQNMGRNKSENSIANNQISIHEPTIIDSTDKSIEYYDNNGDKLSSPIRIDWYLEGSCENCDNMYRYVNDIKELADASLSNKRMIIKLEDELKVLNEKYKEVEGKEAENKVLLDEALQMLGEKIETIEELKQDFIDLEAQHKQTMFDLLQKMAVQIKRGEKEHSKKKRAGGHGKQSKEPSDGGSKSQKSPSPIGQIGKKEGKVSE</sequence>
<feature type="compositionally biased region" description="Polar residues" evidence="2">
    <location>
        <begin position="741"/>
        <end position="750"/>
    </location>
</feature>
<dbReference type="WBParaSite" id="PTRK_0001622900.1">
    <property type="protein sequence ID" value="PTRK_0001622900.1"/>
    <property type="gene ID" value="PTRK_0001622900"/>
</dbReference>